<comment type="cofactor">
    <cofactor evidence="9">
        <name>heme</name>
        <dbReference type="ChEBI" id="CHEBI:30413"/>
    </cofactor>
</comment>
<evidence type="ECO:0000256" key="3">
    <source>
        <dbReference type="ARBA" id="ARBA00010617"/>
    </source>
</evidence>
<keyword evidence="6" id="KW-0256">Endoplasmic reticulum</keyword>
<keyword evidence="8 9" id="KW-0408">Iron</keyword>
<dbReference type="PRINTS" id="PR00385">
    <property type="entry name" value="P450"/>
</dbReference>
<dbReference type="PANTHER" id="PTHR24302">
    <property type="entry name" value="CYTOCHROME P450 FAMILY 3"/>
    <property type="match status" value="1"/>
</dbReference>
<keyword evidence="5 9" id="KW-0479">Metal-binding</keyword>
<accession>A0A6P5AIN7</accession>
<name>A0A6P5AIN7_BRABE</name>
<dbReference type="GO" id="GO:0005789">
    <property type="term" value="C:endoplasmic reticulum membrane"/>
    <property type="evidence" value="ECO:0007669"/>
    <property type="project" value="UniProtKB-SubCell"/>
</dbReference>
<evidence type="ECO:0000256" key="4">
    <source>
        <dbReference type="ARBA" id="ARBA00022617"/>
    </source>
</evidence>
<evidence type="ECO:0000313" key="12">
    <source>
        <dbReference type="RefSeq" id="XP_019646139.1"/>
    </source>
</evidence>
<keyword evidence="10" id="KW-1133">Transmembrane helix</keyword>
<gene>
    <name evidence="12" type="primary">LOC109486688</name>
</gene>
<dbReference type="GeneID" id="109486688"/>
<dbReference type="GO" id="GO:0020037">
    <property type="term" value="F:heme binding"/>
    <property type="evidence" value="ECO:0007669"/>
    <property type="project" value="InterPro"/>
</dbReference>
<dbReference type="PRINTS" id="PR00463">
    <property type="entry name" value="EP450I"/>
</dbReference>
<dbReference type="InterPro" id="IPR002401">
    <property type="entry name" value="Cyt_P450_E_grp-I"/>
</dbReference>
<evidence type="ECO:0000256" key="10">
    <source>
        <dbReference type="SAM" id="Phobius"/>
    </source>
</evidence>
<dbReference type="InterPro" id="IPR036396">
    <property type="entry name" value="Cyt_P450_sf"/>
</dbReference>
<evidence type="ECO:0000256" key="2">
    <source>
        <dbReference type="ARBA" id="ARBA00004406"/>
    </source>
</evidence>
<reference evidence="12" key="1">
    <citation type="submission" date="2025-08" db="UniProtKB">
        <authorList>
            <consortium name="RefSeq"/>
        </authorList>
    </citation>
    <scope>IDENTIFICATION</scope>
    <source>
        <tissue evidence="12">Gonad</tissue>
    </source>
</reference>
<feature type="binding site" description="axial binding residue" evidence="9">
    <location>
        <position position="455"/>
    </location>
    <ligand>
        <name>heme</name>
        <dbReference type="ChEBI" id="CHEBI:30413"/>
    </ligand>
    <ligandPart>
        <name>Fe</name>
        <dbReference type="ChEBI" id="CHEBI:18248"/>
    </ligandPart>
</feature>
<keyword evidence="10" id="KW-0812">Transmembrane</keyword>
<dbReference type="Proteomes" id="UP000515135">
    <property type="component" value="Unplaced"/>
</dbReference>
<organism evidence="11 12">
    <name type="scientific">Branchiostoma belcheri</name>
    <name type="common">Amphioxus</name>
    <dbReference type="NCBI Taxonomy" id="7741"/>
    <lineage>
        <taxon>Eukaryota</taxon>
        <taxon>Metazoa</taxon>
        <taxon>Chordata</taxon>
        <taxon>Cephalochordata</taxon>
        <taxon>Leptocardii</taxon>
        <taxon>Amphioxiformes</taxon>
        <taxon>Branchiostomatidae</taxon>
        <taxon>Branchiostoma</taxon>
    </lineage>
</organism>
<evidence type="ECO:0000313" key="11">
    <source>
        <dbReference type="Proteomes" id="UP000515135"/>
    </source>
</evidence>
<evidence type="ECO:0000256" key="6">
    <source>
        <dbReference type="ARBA" id="ARBA00022848"/>
    </source>
</evidence>
<keyword evidence="7" id="KW-0560">Oxidoreductase</keyword>
<dbReference type="PANTHER" id="PTHR24302:SF15">
    <property type="entry name" value="FATTY-ACID PEROXYGENASE"/>
    <property type="match status" value="1"/>
</dbReference>
<dbReference type="KEGG" id="bbel:109486688"/>
<sequence length="514" mass="59324">MVWNYLLHIFLSPTFVLVVLFFILFYVYATWPYKTFQKLGIPGPPPLPLIGNLIDYKKGLSNIDLEWMKKYGKYWGVYEGQLPVLIVADTKLIKQINVKEFPNFANRRLMPGNGPVMKYSLTVLQDAEWKRVRSYMSPFNSAYSLKQLCYLIEQTSDNLVAAMTRYYDAGQYVDVKEIFGCYTMDVISSTGFGTDVNSLSDPDSIFIKNVKKFYAIGALSPFTLLTFGFPWFAFFLDRRNWFFNIVPPPVFNFFADAIRRVISIRESNPAESDKRVDVMQLLLKSHNTSLDDPEHKGTIKHGLSYNEILANGFIFWIGGYDTTATTISFLAYNLALNPDIQERVIAEIDGIMRGKERMDYDAAHEMKYLKMCVDETLRMYPPSQRFDREAKEDIDLDGVKNPKGMCVQFSSFAIHYDPDNWPDPEKFDPERFTPEAKKNRDPYAYVAWGVGPRSCVMKRLGMLEVKFAIAKILMKYRLRPCEKTQIPIRVKVSNLTQPDHGMFLKLEARTDIAT</sequence>
<comment type="similarity">
    <text evidence="3">Belongs to the cytochrome P450 family.</text>
</comment>
<dbReference type="GO" id="GO:0005506">
    <property type="term" value="F:iron ion binding"/>
    <property type="evidence" value="ECO:0007669"/>
    <property type="project" value="InterPro"/>
</dbReference>
<dbReference type="Pfam" id="PF00067">
    <property type="entry name" value="p450"/>
    <property type="match status" value="1"/>
</dbReference>
<proteinExistence type="inferred from homology"/>
<dbReference type="CDD" id="cd11055">
    <property type="entry name" value="CYP3A-like"/>
    <property type="match status" value="1"/>
</dbReference>
<evidence type="ECO:0000256" key="9">
    <source>
        <dbReference type="PIRSR" id="PIRSR602401-1"/>
    </source>
</evidence>
<dbReference type="OrthoDB" id="2789670at2759"/>
<dbReference type="FunFam" id="1.10.630.10:FF:000042">
    <property type="entry name" value="Cytochrome P450"/>
    <property type="match status" value="1"/>
</dbReference>
<dbReference type="Gene3D" id="1.10.630.10">
    <property type="entry name" value="Cytochrome P450"/>
    <property type="match status" value="1"/>
</dbReference>
<protein>
    <submittedName>
        <fullName evidence="12">Cytochrome P450 3A8-like</fullName>
    </submittedName>
</protein>
<dbReference type="InterPro" id="IPR050705">
    <property type="entry name" value="Cytochrome_P450_3A"/>
</dbReference>
<evidence type="ECO:0000256" key="7">
    <source>
        <dbReference type="ARBA" id="ARBA00023002"/>
    </source>
</evidence>
<dbReference type="RefSeq" id="XP_019646139.1">
    <property type="nucleotide sequence ID" value="XM_019790580.1"/>
</dbReference>
<dbReference type="GO" id="GO:0016705">
    <property type="term" value="F:oxidoreductase activity, acting on paired donors, with incorporation or reduction of molecular oxygen"/>
    <property type="evidence" value="ECO:0007669"/>
    <property type="project" value="InterPro"/>
</dbReference>
<feature type="transmembrane region" description="Helical" evidence="10">
    <location>
        <begin position="6"/>
        <end position="29"/>
    </location>
</feature>
<dbReference type="InterPro" id="IPR001128">
    <property type="entry name" value="Cyt_P450"/>
</dbReference>
<keyword evidence="6" id="KW-0492">Microsome</keyword>
<evidence type="ECO:0000256" key="8">
    <source>
        <dbReference type="ARBA" id="ARBA00023004"/>
    </source>
</evidence>
<keyword evidence="10" id="KW-0472">Membrane</keyword>
<feature type="transmembrane region" description="Helical" evidence="10">
    <location>
        <begin position="213"/>
        <end position="235"/>
    </location>
</feature>
<dbReference type="AlphaFoldDB" id="A0A6P5AIN7"/>
<keyword evidence="11" id="KW-1185">Reference proteome</keyword>
<keyword evidence="4 9" id="KW-0349">Heme</keyword>
<evidence type="ECO:0000256" key="5">
    <source>
        <dbReference type="ARBA" id="ARBA00022723"/>
    </source>
</evidence>
<dbReference type="SUPFAM" id="SSF48264">
    <property type="entry name" value="Cytochrome P450"/>
    <property type="match status" value="1"/>
</dbReference>
<evidence type="ECO:0000256" key="1">
    <source>
        <dbReference type="ARBA" id="ARBA00004174"/>
    </source>
</evidence>
<comment type="subcellular location">
    <subcellularLocation>
        <location evidence="2">Endoplasmic reticulum membrane</location>
        <topology evidence="2">Peripheral membrane protein</topology>
    </subcellularLocation>
    <subcellularLocation>
        <location evidence="1">Microsome membrane</location>
        <topology evidence="1">Peripheral membrane protein</topology>
    </subcellularLocation>
</comment>
<dbReference type="GO" id="GO:0008395">
    <property type="term" value="F:steroid hydroxylase activity"/>
    <property type="evidence" value="ECO:0007669"/>
    <property type="project" value="TreeGrafter"/>
</dbReference>